<dbReference type="SUPFAM" id="SSF53335">
    <property type="entry name" value="S-adenosyl-L-methionine-dependent methyltransferases"/>
    <property type="match status" value="1"/>
</dbReference>
<reference evidence="1" key="1">
    <citation type="submission" date="2019-08" db="EMBL/GenBank/DDBJ databases">
        <authorList>
            <person name="Kucharzyk K."/>
            <person name="Murdoch R.W."/>
            <person name="Higgins S."/>
            <person name="Loffler F."/>
        </authorList>
    </citation>
    <scope>NUCLEOTIDE SEQUENCE</scope>
</reference>
<dbReference type="Gene3D" id="3.40.50.150">
    <property type="entry name" value="Vaccinia Virus protein VP39"/>
    <property type="match status" value="1"/>
</dbReference>
<dbReference type="InterPro" id="IPR029063">
    <property type="entry name" value="SAM-dependent_MTases_sf"/>
</dbReference>
<protein>
    <submittedName>
        <fullName evidence="1">Uncharacterized protein</fullName>
    </submittedName>
</protein>
<evidence type="ECO:0000313" key="1">
    <source>
        <dbReference type="EMBL" id="MPM62313.1"/>
    </source>
</evidence>
<comment type="caution">
    <text evidence="1">The sequence shown here is derived from an EMBL/GenBank/DDBJ whole genome shotgun (WGS) entry which is preliminary data.</text>
</comment>
<dbReference type="GO" id="GO:0160105">
    <property type="term" value="F:tRNA (adenine(22)-N1)-methyltransferase activity"/>
    <property type="evidence" value="ECO:0007669"/>
    <property type="project" value="InterPro"/>
</dbReference>
<accession>A0A645BGI6</accession>
<name>A0A645BGI6_9ZZZZ</name>
<proteinExistence type="predicted"/>
<gene>
    <name evidence="1" type="ORF">SDC9_109179</name>
</gene>
<organism evidence="1">
    <name type="scientific">bioreactor metagenome</name>
    <dbReference type="NCBI Taxonomy" id="1076179"/>
    <lineage>
        <taxon>unclassified sequences</taxon>
        <taxon>metagenomes</taxon>
        <taxon>ecological metagenomes</taxon>
    </lineage>
</organism>
<dbReference type="PIRSF" id="PIRSF018637">
    <property type="entry name" value="TrmK"/>
    <property type="match status" value="1"/>
</dbReference>
<dbReference type="AlphaFoldDB" id="A0A645BGI6"/>
<dbReference type="PANTHER" id="PTHR38451:SF1">
    <property type="entry name" value="TRNA (ADENINE(22)-N(1))-METHYLTRANSFERASE"/>
    <property type="match status" value="1"/>
</dbReference>
<dbReference type="EMBL" id="VSSQ01018803">
    <property type="protein sequence ID" value="MPM62313.1"/>
    <property type="molecule type" value="Genomic_DNA"/>
</dbReference>
<sequence>MEAKNYTLPGERLAACARLVSKCRVFADVGTDHALLPAYLLSSGCAGSAVISDINPGPLSAGITTLTERGLDKNAIAVLCDGLSGVMGYRPDVIVIAGMGGETIAEILSRAISSGSLKPDKTSFVLQPMTKAERLRQYLYRSGFFIEAEELASEDGRIYVVVLCTYDGIKRECSEVEAYIGASAARRDALALKYFLKLKKAAARRADGLAGAGQKLPAVEEELSAVLDKLVKECGDARLL</sequence>
<dbReference type="PANTHER" id="PTHR38451">
    <property type="entry name" value="TRNA (ADENINE(22)-N(1))-METHYLTRANSFERASE"/>
    <property type="match status" value="1"/>
</dbReference>
<dbReference type="Pfam" id="PF12847">
    <property type="entry name" value="Methyltransf_18"/>
    <property type="match status" value="1"/>
</dbReference>
<dbReference type="InterPro" id="IPR006901">
    <property type="entry name" value="TrmK"/>
</dbReference>